<accession>A0AAW0D0M1</accession>
<keyword evidence="4" id="KW-1185">Reference proteome</keyword>
<feature type="compositionally biased region" description="Basic and acidic residues" evidence="1">
    <location>
        <begin position="169"/>
        <end position="189"/>
    </location>
</feature>
<name>A0AAW0D0M1_9AGAR</name>
<dbReference type="GO" id="GO:0000127">
    <property type="term" value="C:transcription factor TFIIIC complex"/>
    <property type="evidence" value="ECO:0007669"/>
    <property type="project" value="TreeGrafter"/>
</dbReference>
<feature type="domain" description="Transcription factor TFIIIC triple barrel" evidence="2">
    <location>
        <begin position="30"/>
        <end position="119"/>
    </location>
</feature>
<dbReference type="AlphaFoldDB" id="A0AAW0D0M1"/>
<dbReference type="Pfam" id="PF10419">
    <property type="entry name" value="TFIIIC_sub6"/>
    <property type="match status" value="1"/>
</dbReference>
<dbReference type="Proteomes" id="UP001383192">
    <property type="component" value="Unassembled WGS sequence"/>
</dbReference>
<dbReference type="InterPro" id="IPR042771">
    <property type="entry name" value="GTF3C6-like"/>
</dbReference>
<feature type="compositionally biased region" description="Basic and acidic residues" evidence="1">
    <location>
        <begin position="115"/>
        <end position="133"/>
    </location>
</feature>
<evidence type="ECO:0000313" key="4">
    <source>
        <dbReference type="Proteomes" id="UP001383192"/>
    </source>
</evidence>
<gene>
    <name evidence="3" type="ORF">VNI00_006992</name>
</gene>
<dbReference type="PANTHER" id="PTHR21860">
    <property type="entry name" value="TRANSCRIPTION INITIATION FACTOR IIIC TFIIIC , POLYPEPTIDE 6-RELATED"/>
    <property type="match status" value="1"/>
</dbReference>
<feature type="compositionally biased region" description="Gly residues" evidence="1">
    <location>
        <begin position="241"/>
        <end position="250"/>
    </location>
</feature>
<dbReference type="Gene3D" id="2.60.40.4370">
    <property type="match status" value="1"/>
</dbReference>
<feature type="compositionally biased region" description="Basic residues" evidence="1">
    <location>
        <begin position="218"/>
        <end position="232"/>
    </location>
</feature>
<sequence>MSGIALPSDSLCPGYTRVDEFAADEEYEDEEEVEFVTLDLGNIEPTLLSSTEYIRLIGLDTPTPYLQLSGTIFKGSHDLLLGSELLFTEKKDEHDRSKRHLSYVGSTSQRIRFKEVQLKPKLDGSEEQTEKDGGSPADEQVPPSGYAHGLDCVTGKEAPQKKTRRRGPKPKEKEEEANDGRDNGAEKPKKKERKRRGKKGTDDANGEDEDDGAAAKEKPRRKSQRSAKKRKRPDSDDGGDVGDGGDGPNGGQAEAAES</sequence>
<evidence type="ECO:0000259" key="2">
    <source>
        <dbReference type="Pfam" id="PF10419"/>
    </source>
</evidence>
<dbReference type="InterPro" id="IPR019481">
    <property type="entry name" value="TFIIIC_triple_barrel"/>
</dbReference>
<protein>
    <recommendedName>
        <fullName evidence="2">Transcription factor TFIIIC triple barrel domain-containing protein</fullName>
    </recommendedName>
</protein>
<feature type="region of interest" description="Disordered" evidence="1">
    <location>
        <begin position="115"/>
        <end position="258"/>
    </location>
</feature>
<proteinExistence type="predicted"/>
<organism evidence="3 4">
    <name type="scientific">Paramarasmius palmivorus</name>
    <dbReference type="NCBI Taxonomy" id="297713"/>
    <lineage>
        <taxon>Eukaryota</taxon>
        <taxon>Fungi</taxon>
        <taxon>Dikarya</taxon>
        <taxon>Basidiomycota</taxon>
        <taxon>Agaricomycotina</taxon>
        <taxon>Agaricomycetes</taxon>
        <taxon>Agaricomycetidae</taxon>
        <taxon>Agaricales</taxon>
        <taxon>Marasmiineae</taxon>
        <taxon>Marasmiaceae</taxon>
        <taxon>Paramarasmius</taxon>
    </lineage>
</organism>
<reference evidence="3 4" key="1">
    <citation type="submission" date="2024-01" db="EMBL/GenBank/DDBJ databases">
        <title>A draft genome for a cacao thread blight-causing isolate of Paramarasmius palmivorus.</title>
        <authorList>
            <person name="Baruah I.K."/>
            <person name="Bukari Y."/>
            <person name="Amoako-Attah I."/>
            <person name="Meinhardt L.W."/>
            <person name="Bailey B.A."/>
            <person name="Cohen S.P."/>
        </authorList>
    </citation>
    <scope>NUCLEOTIDE SEQUENCE [LARGE SCALE GENOMIC DNA]</scope>
    <source>
        <strain evidence="3 4">GH-12</strain>
    </source>
</reference>
<evidence type="ECO:0000256" key="1">
    <source>
        <dbReference type="SAM" id="MobiDB-lite"/>
    </source>
</evidence>
<comment type="caution">
    <text evidence="3">The sequence shown here is derived from an EMBL/GenBank/DDBJ whole genome shotgun (WGS) entry which is preliminary data.</text>
</comment>
<evidence type="ECO:0000313" key="3">
    <source>
        <dbReference type="EMBL" id="KAK7045997.1"/>
    </source>
</evidence>
<dbReference type="GO" id="GO:0006383">
    <property type="term" value="P:transcription by RNA polymerase III"/>
    <property type="evidence" value="ECO:0007669"/>
    <property type="project" value="InterPro"/>
</dbReference>
<dbReference type="PANTHER" id="PTHR21860:SF2">
    <property type="entry name" value="GENERAL TRANSCRIPTION FACTOR 3C POLYPEPTIDE 6"/>
    <property type="match status" value="1"/>
</dbReference>
<dbReference type="EMBL" id="JAYKXP010000022">
    <property type="protein sequence ID" value="KAK7045997.1"/>
    <property type="molecule type" value="Genomic_DNA"/>
</dbReference>